<proteinExistence type="predicted"/>
<dbReference type="Proteomes" id="UP000092573">
    <property type="component" value="Chromosome"/>
</dbReference>
<evidence type="ECO:0000313" key="1">
    <source>
        <dbReference type="EMBL" id="ANS76283.1"/>
    </source>
</evidence>
<gene>
    <name evidence="1" type="ORF">AWM70_18235</name>
</gene>
<sequence length="123" mass="13924">MPQCSGTGAFKRAAWQIAAYVLKVFDKYIEQIRFEKKLDKAGGVHSLPALSYLEFLSRTIYSGYSKRLFKVYSSLLRLKRIYKASCKPNTGQALQDIVPGRRLPGPCGILGGRMETFLRRCLD</sequence>
<dbReference type="EMBL" id="CP014167">
    <property type="protein sequence ID" value="ANS76283.1"/>
    <property type="molecule type" value="Genomic_DNA"/>
</dbReference>
<accession>A0A1B1N4C4</accession>
<reference evidence="1 2" key="1">
    <citation type="submission" date="2016-01" db="EMBL/GenBank/DDBJ databases">
        <title>Complete Genome Sequence of Paenibacillus yonginensis DCY84, a novel Plant Growth-Promoting Bacteria with Elicitation of Induced Systemic Resistance.</title>
        <authorList>
            <person name="Kim Y.J."/>
            <person name="Yang D.C."/>
            <person name="Sukweenadhi J."/>
        </authorList>
    </citation>
    <scope>NUCLEOTIDE SEQUENCE [LARGE SCALE GENOMIC DNA]</scope>
    <source>
        <strain evidence="1 2">DCY84</strain>
    </source>
</reference>
<evidence type="ECO:0000313" key="2">
    <source>
        <dbReference type="Proteomes" id="UP000092573"/>
    </source>
</evidence>
<name>A0A1B1N4C4_9BACL</name>
<dbReference type="KEGG" id="pyg:AWM70_18235"/>
<keyword evidence="2" id="KW-1185">Reference proteome</keyword>
<organism evidence="1 2">
    <name type="scientific">Paenibacillus yonginensis</name>
    <dbReference type="NCBI Taxonomy" id="1462996"/>
    <lineage>
        <taxon>Bacteria</taxon>
        <taxon>Bacillati</taxon>
        <taxon>Bacillota</taxon>
        <taxon>Bacilli</taxon>
        <taxon>Bacillales</taxon>
        <taxon>Paenibacillaceae</taxon>
        <taxon>Paenibacillus</taxon>
    </lineage>
</organism>
<protein>
    <submittedName>
        <fullName evidence="1">Uncharacterized protein</fullName>
    </submittedName>
</protein>
<dbReference type="STRING" id="1462996.AWM70_18235"/>
<dbReference type="AlphaFoldDB" id="A0A1B1N4C4"/>